<dbReference type="OrthoDB" id="76224at2759"/>
<evidence type="ECO:0000256" key="1">
    <source>
        <dbReference type="SAM" id="MobiDB-lite"/>
    </source>
</evidence>
<evidence type="ECO:0000313" key="3">
    <source>
        <dbReference type="Proteomes" id="UP000800200"/>
    </source>
</evidence>
<feature type="region of interest" description="Disordered" evidence="1">
    <location>
        <begin position="333"/>
        <end position="417"/>
    </location>
</feature>
<dbReference type="InterPro" id="IPR013240">
    <property type="entry name" value="DNA-dir_RNA_pol1_su_RPA34"/>
</dbReference>
<feature type="compositionally biased region" description="Polar residues" evidence="1">
    <location>
        <begin position="153"/>
        <end position="168"/>
    </location>
</feature>
<sequence length="417" mass="45299">MKKARVTPVPLPGSTPKIKSHPSQKFSKSQLSAEFVDSSDYSANEETLREKSTETKSKHKSPIKIGVHRPKTNGVSSKPQKSPNRNTPAKEAVIEENSGTSSQEENDDDSNKSVDYTQRQSESEGSEEDESDSRSRSSSGSSSEDNDEEEAEQPSQSTGEDQTRTPQPHTVEFRAPQPFDPPKGFTAVSAYPSATSNALKLFGNLKGKQIWHITAPAGVPITTLKEVTLGKAKDVEVALNHKGIDYGFIAGGNNEEAMRNVLIPGPKGYKAVCAPISRTIHLQQVIRLPNISPKQAAQNAGSSAAALITSSTIRAPRPQVKGLRMRYFPSGFGDQDPGVLGSSDSENEVSGTTGVGVPNGAHSAQKAEKRRYEEMNGAEKSSTAKKKHKKSKDPEEIKRREEKAARKERKKQKELAR</sequence>
<dbReference type="GO" id="GO:0006360">
    <property type="term" value="P:transcription by RNA polymerase I"/>
    <property type="evidence" value="ECO:0007669"/>
    <property type="project" value="InterPro"/>
</dbReference>
<dbReference type="Proteomes" id="UP000800200">
    <property type="component" value="Unassembled WGS sequence"/>
</dbReference>
<dbReference type="AlphaFoldDB" id="A0A6A6D929"/>
<organism evidence="2 3">
    <name type="scientific">Zopfia rhizophila CBS 207.26</name>
    <dbReference type="NCBI Taxonomy" id="1314779"/>
    <lineage>
        <taxon>Eukaryota</taxon>
        <taxon>Fungi</taxon>
        <taxon>Dikarya</taxon>
        <taxon>Ascomycota</taxon>
        <taxon>Pezizomycotina</taxon>
        <taxon>Dothideomycetes</taxon>
        <taxon>Dothideomycetes incertae sedis</taxon>
        <taxon>Zopfiaceae</taxon>
        <taxon>Zopfia</taxon>
    </lineage>
</organism>
<protein>
    <recommendedName>
        <fullName evidence="4">DNA-directed RNA polymerase I subunit RPA34.5-domain-containing protein</fullName>
    </recommendedName>
</protein>
<dbReference type="PANTHER" id="PTHR28155">
    <property type="entry name" value="ACR243WP"/>
    <property type="match status" value="1"/>
</dbReference>
<gene>
    <name evidence="2" type="ORF">K469DRAFT_724083</name>
</gene>
<evidence type="ECO:0000313" key="2">
    <source>
        <dbReference type="EMBL" id="KAF2175583.1"/>
    </source>
</evidence>
<dbReference type="Gene3D" id="6.20.250.70">
    <property type="match status" value="1"/>
</dbReference>
<keyword evidence="3" id="KW-1185">Reference proteome</keyword>
<feature type="compositionally biased region" description="Polar residues" evidence="1">
    <location>
        <begin position="73"/>
        <end position="87"/>
    </location>
</feature>
<feature type="compositionally biased region" description="Polar residues" evidence="1">
    <location>
        <begin position="342"/>
        <end position="352"/>
    </location>
</feature>
<feature type="compositionally biased region" description="Basic and acidic residues" evidence="1">
    <location>
        <begin position="46"/>
        <end position="56"/>
    </location>
</feature>
<dbReference type="EMBL" id="ML994729">
    <property type="protein sequence ID" value="KAF2175583.1"/>
    <property type="molecule type" value="Genomic_DNA"/>
</dbReference>
<feature type="compositionally biased region" description="Polar residues" evidence="1">
    <location>
        <begin position="21"/>
        <end position="32"/>
    </location>
</feature>
<reference evidence="2" key="1">
    <citation type="journal article" date="2020" name="Stud. Mycol.">
        <title>101 Dothideomycetes genomes: a test case for predicting lifestyles and emergence of pathogens.</title>
        <authorList>
            <person name="Haridas S."/>
            <person name="Albert R."/>
            <person name="Binder M."/>
            <person name="Bloem J."/>
            <person name="Labutti K."/>
            <person name="Salamov A."/>
            <person name="Andreopoulos B."/>
            <person name="Baker S."/>
            <person name="Barry K."/>
            <person name="Bills G."/>
            <person name="Bluhm B."/>
            <person name="Cannon C."/>
            <person name="Castanera R."/>
            <person name="Culley D."/>
            <person name="Daum C."/>
            <person name="Ezra D."/>
            <person name="Gonzalez J."/>
            <person name="Henrissat B."/>
            <person name="Kuo A."/>
            <person name="Liang C."/>
            <person name="Lipzen A."/>
            <person name="Lutzoni F."/>
            <person name="Magnuson J."/>
            <person name="Mondo S."/>
            <person name="Nolan M."/>
            <person name="Ohm R."/>
            <person name="Pangilinan J."/>
            <person name="Park H.-J."/>
            <person name="Ramirez L."/>
            <person name="Alfaro M."/>
            <person name="Sun H."/>
            <person name="Tritt A."/>
            <person name="Yoshinaga Y."/>
            <person name="Zwiers L.-H."/>
            <person name="Turgeon B."/>
            <person name="Goodwin S."/>
            <person name="Spatafora J."/>
            <person name="Crous P."/>
            <person name="Grigoriev I."/>
        </authorList>
    </citation>
    <scope>NUCLEOTIDE SEQUENCE</scope>
    <source>
        <strain evidence="2">CBS 207.26</strain>
    </source>
</reference>
<feature type="compositionally biased region" description="Basic and acidic residues" evidence="1">
    <location>
        <begin position="392"/>
        <end position="417"/>
    </location>
</feature>
<name>A0A6A6D929_9PEZI</name>
<accession>A0A6A6D929</accession>
<feature type="compositionally biased region" description="Basic residues" evidence="1">
    <location>
        <begin position="57"/>
        <end position="71"/>
    </location>
</feature>
<feature type="region of interest" description="Disordered" evidence="1">
    <location>
        <begin position="1"/>
        <end position="186"/>
    </location>
</feature>
<feature type="compositionally biased region" description="Basic and acidic residues" evidence="1">
    <location>
        <begin position="365"/>
        <end position="374"/>
    </location>
</feature>
<dbReference type="PANTHER" id="PTHR28155:SF1">
    <property type="entry name" value="DNA-DIRECTED RNA POLYMERASE I SUBUNIT RPA34.5-DOMAIN-CONTAINING PROTEIN"/>
    <property type="match status" value="1"/>
</dbReference>
<dbReference type="Pfam" id="PF08208">
    <property type="entry name" value="RNA_polI_A34"/>
    <property type="match status" value="1"/>
</dbReference>
<proteinExistence type="predicted"/>
<evidence type="ECO:0008006" key="4">
    <source>
        <dbReference type="Google" id="ProtNLM"/>
    </source>
</evidence>
<dbReference type="InterPro" id="IPR053263">
    <property type="entry name" value="Euk_RPA34_RNAP_subunit"/>
</dbReference>